<organism evidence="15 16">
    <name type="scientific">Enterococcus casseliflavus ATCC 12755</name>
    <dbReference type="NCBI Taxonomy" id="888066"/>
    <lineage>
        <taxon>Bacteria</taxon>
        <taxon>Bacillati</taxon>
        <taxon>Bacillota</taxon>
        <taxon>Bacilli</taxon>
        <taxon>Lactobacillales</taxon>
        <taxon>Enterococcaceae</taxon>
        <taxon>Enterococcus</taxon>
    </lineage>
</organism>
<evidence type="ECO:0000256" key="10">
    <source>
        <dbReference type="ARBA" id="ARBA00023136"/>
    </source>
</evidence>
<dbReference type="InterPro" id="IPR003352">
    <property type="entry name" value="PTS_EIIC"/>
</dbReference>
<dbReference type="AlphaFoldDB" id="F0EMI0"/>
<feature type="transmembrane region" description="Helical" evidence="12">
    <location>
        <begin position="32"/>
        <end position="52"/>
    </location>
</feature>
<dbReference type="GO" id="GO:0008982">
    <property type="term" value="F:protein-N(PI)-phosphohistidine-sugar phosphotransferase activity"/>
    <property type="evidence" value="ECO:0007669"/>
    <property type="project" value="InterPro"/>
</dbReference>
<evidence type="ECO:0000259" key="14">
    <source>
        <dbReference type="PROSITE" id="PS51103"/>
    </source>
</evidence>
<evidence type="ECO:0000256" key="8">
    <source>
        <dbReference type="ARBA" id="ARBA00022777"/>
    </source>
</evidence>
<dbReference type="GO" id="GO:0016301">
    <property type="term" value="F:kinase activity"/>
    <property type="evidence" value="ECO:0007669"/>
    <property type="project" value="UniProtKB-KW"/>
</dbReference>
<evidence type="ECO:0000256" key="5">
    <source>
        <dbReference type="ARBA" id="ARBA00022679"/>
    </source>
</evidence>
<dbReference type="InterPro" id="IPR013013">
    <property type="entry name" value="PTS_EIIC_1"/>
</dbReference>
<gene>
    <name evidence="15" type="ORF">HMPREF9087_2699</name>
</gene>
<dbReference type="EMBL" id="AEWT01000026">
    <property type="protein sequence ID" value="EGC68710.1"/>
    <property type="molecule type" value="Genomic_DNA"/>
</dbReference>
<keyword evidence="2" id="KW-0813">Transport</keyword>
<dbReference type="GO" id="GO:0005886">
    <property type="term" value="C:plasma membrane"/>
    <property type="evidence" value="ECO:0007669"/>
    <property type="project" value="UniProtKB-SubCell"/>
</dbReference>
<dbReference type="PROSITE" id="PS51098">
    <property type="entry name" value="PTS_EIIB_TYPE_1"/>
    <property type="match status" value="1"/>
</dbReference>
<accession>F0EMI0</accession>
<dbReference type="InterPro" id="IPR036878">
    <property type="entry name" value="Glu_permease_IIB"/>
</dbReference>
<evidence type="ECO:0000256" key="4">
    <source>
        <dbReference type="ARBA" id="ARBA00022597"/>
    </source>
</evidence>
<keyword evidence="9 12" id="KW-1133">Transmembrane helix</keyword>
<name>F0EMI0_ENTCA</name>
<evidence type="ECO:0000259" key="13">
    <source>
        <dbReference type="PROSITE" id="PS51098"/>
    </source>
</evidence>
<dbReference type="HOGENOM" id="CLU_012312_1_0_9"/>
<dbReference type="InterPro" id="IPR050429">
    <property type="entry name" value="PTS_Glucose_EIICBA"/>
</dbReference>
<evidence type="ECO:0000256" key="9">
    <source>
        <dbReference type="ARBA" id="ARBA00022989"/>
    </source>
</evidence>
<feature type="active site" description="Phosphocysteine intermediate; for EIIB activity" evidence="11">
    <location>
        <position position="497"/>
    </location>
</feature>
<feature type="transmembrane region" description="Helical" evidence="12">
    <location>
        <begin position="348"/>
        <end position="372"/>
    </location>
</feature>
<keyword evidence="10 12" id="KW-0472">Membrane</keyword>
<dbReference type="InterPro" id="IPR001996">
    <property type="entry name" value="PTS_IIB_1"/>
</dbReference>
<feature type="transmembrane region" description="Helical" evidence="12">
    <location>
        <begin position="379"/>
        <end position="397"/>
    </location>
</feature>
<dbReference type="Gene3D" id="3.30.1360.60">
    <property type="entry name" value="Glucose permease domain IIB"/>
    <property type="match status" value="1"/>
</dbReference>
<evidence type="ECO:0000313" key="15">
    <source>
        <dbReference type="EMBL" id="EGC68710.1"/>
    </source>
</evidence>
<dbReference type="PANTHER" id="PTHR30009:SF24">
    <property type="entry name" value="PTS SYSTEM, IIBC COMPONENT"/>
    <property type="match status" value="1"/>
</dbReference>
<keyword evidence="6" id="KW-0598">Phosphotransferase system</keyword>
<protein>
    <submittedName>
        <fullName evidence="15">Putative type IV conjugative transfer system protein TraL</fullName>
    </submittedName>
</protein>
<proteinExistence type="predicted"/>
<feature type="transmembrane region" description="Helical" evidence="12">
    <location>
        <begin position="324"/>
        <end position="342"/>
    </location>
</feature>
<reference evidence="15 16" key="1">
    <citation type="submission" date="2011-01" db="EMBL/GenBank/DDBJ databases">
        <authorList>
            <person name="Muzny D."/>
            <person name="Qin X."/>
            <person name="Deng J."/>
            <person name="Jiang H."/>
            <person name="Liu Y."/>
            <person name="Qu J."/>
            <person name="Song X.-Z."/>
            <person name="Zhang L."/>
            <person name="Thornton R."/>
            <person name="Coyle M."/>
            <person name="Francisco L."/>
            <person name="Jackson L."/>
            <person name="Javaid M."/>
            <person name="Korchina V."/>
            <person name="Kovar C."/>
            <person name="Mata R."/>
            <person name="Mathew T."/>
            <person name="Ngo R."/>
            <person name="Nguyen L."/>
            <person name="Nguyen N."/>
            <person name="Okwuonu G."/>
            <person name="Ongeri F."/>
            <person name="Pham C."/>
            <person name="Simmons D."/>
            <person name="Wilczek-Boney K."/>
            <person name="Hale W."/>
            <person name="Jakkamsetti A."/>
            <person name="Pham P."/>
            <person name="Ruth R."/>
            <person name="San Lucas F."/>
            <person name="Warren J."/>
            <person name="Zhang J."/>
            <person name="Zhao Z."/>
            <person name="Zhou C."/>
            <person name="Zhu D."/>
            <person name="Lee S."/>
            <person name="Bess C."/>
            <person name="Blankenburg K."/>
            <person name="Forbes L."/>
            <person name="Fu Q."/>
            <person name="Gubbala S."/>
            <person name="Hirani K."/>
            <person name="Jayaseelan J.C."/>
            <person name="Lara F."/>
            <person name="Munidasa M."/>
            <person name="Palculict T."/>
            <person name="Patil S."/>
            <person name="Pu L.-L."/>
            <person name="Saada N."/>
            <person name="Tang L."/>
            <person name="Weissenberger G."/>
            <person name="Zhu Y."/>
            <person name="Hemphill L."/>
            <person name="Shang Y."/>
            <person name="Youmans B."/>
            <person name="Ayvaz T."/>
            <person name="Ross M."/>
            <person name="Santibanez J."/>
            <person name="Aqrawi P."/>
            <person name="Gross S."/>
            <person name="Joshi V."/>
            <person name="Fowler G."/>
            <person name="Nazareth L."/>
            <person name="Reid J."/>
            <person name="Worley K."/>
            <person name="Petrosino J."/>
            <person name="Highlander S."/>
            <person name="Gibbs R."/>
        </authorList>
    </citation>
    <scope>NUCLEOTIDE SEQUENCE [LARGE SCALE GENOMIC DNA]</scope>
    <source>
        <strain evidence="15 16">ATCC 12755</strain>
    </source>
</reference>
<dbReference type="PROSITE" id="PS01035">
    <property type="entry name" value="PTS_EIIB_TYPE_1_CYS"/>
    <property type="match status" value="1"/>
</dbReference>
<dbReference type="GO" id="GO:0009401">
    <property type="term" value="P:phosphoenolpyruvate-dependent sugar phosphotransferase system"/>
    <property type="evidence" value="ECO:0007669"/>
    <property type="project" value="UniProtKB-KW"/>
</dbReference>
<keyword evidence="8" id="KW-0418">Kinase</keyword>
<feature type="transmembrane region" description="Helical" evidence="12">
    <location>
        <begin position="403"/>
        <end position="424"/>
    </location>
</feature>
<feature type="transmembrane region" description="Helical" evidence="12">
    <location>
        <begin position="72"/>
        <end position="100"/>
    </location>
</feature>
<dbReference type="Proteomes" id="UP000004835">
    <property type="component" value="Unassembled WGS sequence"/>
</dbReference>
<feature type="domain" description="PTS EIIB type-1" evidence="13">
    <location>
        <begin position="475"/>
        <end position="557"/>
    </location>
</feature>
<evidence type="ECO:0000256" key="11">
    <source>
        <dbReference type="PROSITE-ProRule" id="PRU00421"/>
    </source>
</evidence>
<sequence>MFPIMNLQINYKGVSSMKEKVMDAMQKFSKAMFVPVLILPIAGILIAVGNVFTNVRLLEQFPFLDNPITTGFGSILSASLLPILTNLGIIFCVGIALGLANKKKAEAGFTALLGYFVFLNAMNKFMELRGMLVPADALQGSGQAIVLGIQVLDMGVFLGIILGIVVALIHNRFIDTTFNNAFQVYGGARFVFIVLIPVVVLLAIVFTFIWPVIQTGIDGLGGIIKQTGNFGIFLYGMLERLLIPTGLHHLIYTPFLYTLLGGVAEVGGQVFEGARNIYFAEIADPAVRVLSQSVIWDARGISKMFGLIGACLAMYQTAKPENKVKVKAILIPAVVTSFIAGVTEPIEFSFMFVAPVLFVIHSALSGLSMVALNLFGSRAIGPNGFIDFLLYNLPLGIEKTRWPVYLIVGVVFFFLYYFLFRFLITKLNLKTVGREEDGTETKLYSKKEYKEKQLAGAGVGVMASDQAATSPTGETSISAIITKALGGDDNIKTIDNCYTRLRLKLKDPELVDEALLKDETQAKGVIKNGENVHVVYGLTVPKVREELENYLGREGEIE</sequence>
<evidence type="ECO:0000256" key="2">
    <source>
        <dbReference type="ARBA" id="ARBA00022448"/>
    </source>
</evidence>
<keyword evidence="3" id="KW-1003">Cell membrane</keyword>
<keyword evidence="5" id="KW-0808">Transferase</keyword>
<evidence type="ECO:0000256" key="12">
    <source>
        <dbReference type="SAM" id="Phobius"/>
    </source>
</evidence>
<dbReference type="PROSITE" id="PS51103">
    <property type="entry name" value="PTS_EIIC_TYPE_1"/>
    <property type="match status" value="1"/>
</dbReference>
<dbReference type="CDD" id="cd00212">
    <property type="entry name" value="PTS_IIB_glc"/>
    <property type="match status" value="1"/>
</dbReference>
<feature type="transmembrane region" description="Helical" evidence="12">
    <location>
        <begin position="145"/>
        <end position="169"/>
    </location>
</feature>
<feature type="transmembrane region" description="Helical" evidence="12">
    <location>
        <begin position="107"/>
        <end position="125"/>
    </location>
</feature>
<feature type="transmembrane region" description="Helical" evidence="12">
    <location>
        <begin position="190"/>
        <end position="213"/>
    </location>
</feature>
<feature type="domain" description="PTS EIIC type-1" evidence="14">
    <location>
        <begin position="19"/>
        <end position="436"/>
    </location>
</feature>
<comment type="subcellular location">
    <subcellularLocation>
        <location evidence="1">Cell membrane</location>
        <topology evidence="1">Multi-pass membrane protein</topology>
    </subcellularLocation>
</comment>
<dbReference type="InterPro" id="IPR018113">
    <property type="entry name" value="PTrfase_EIIB_Cys"/>
</dbReference>
<evidence type="ECO:0000256" key="3">
    <source>
        <dbReference type="ARBA" id="ARBA00022475"/>
    </source>
</evidence>
<dbReference type="SUPFAM" id="SSF55604">
    <property type="entry name" value="Glucose permease domain IIB"/>
    <property type="match status" value="1"/>
</dbReference>
<evidence type="ECO:0000256" key="6">
    <source>
        <dbReference type="ARBA" id="ARBA00022683"/>
    </source>
</evidence>
<dbReference type="PANTHER" id="PTHR30009">
    <property type="entry name" value="CYTOCHROME C-TYPE SYNTHESIS PROTEIN AND PTS TRANSMEMBRANE COMPONENT"/>
    <property type="match status" value="1"/>
</dbReference>
<keyword evidence="7 12" id="KW-0812">Transmembrane</keyword>
<comment type="caution">
    <text evidence="15">The sequence shown here is derived from an EMBL/GenBank/DDBJ whole genome shotgun (WGS) entry which is preliminary data.</text>
</comment>
<dbReference type="Pfam" id="PF02378">
    <property type="entry name" value="PTS_EIIC"/>
    <property type="match status" value="1"/>
</dbReference>
<dbReference type="NCBIfam" id="TIGR00826">
    <property type="entry name" value="EIIB_glc"/>
    <property type="match status" value="1"/>
</dbReference>
<evidence type="ECO:0000256" key="7">
    <source>
        <dbReference type="ARBA" id="ARBA00022692"/>
    </source>
</evidence>
<dbReference type="GO" id="GO:0090563">
    <property type="term" value="F:protein-phosphocysteine-sugar phosphotransferase activity"/>
    <property type="evidence" value="ECO:0007669"/>
    <property type="project" value="TreeGrafter"/>
</dbReference>
<keyword evidence="4" id="KW-0762">Sugar transport</keyword>
<evidence type="ECO:0000313" key="16">
    <source>
        <dbReference type="Proteomes" id="UP000004835"/>
    </source>
</evidence>
<dbReference type="Pfam" id="PF00367">
    <property type="entry name" value="PTS_EIIB"/>
    <property type="match status" value="1"/>
</dbReference>
<evidence type="ECO:0000256" key="1">
    <source>
        <dbReference type="ARBA" id="ARBA00004651"/>
    </source>
</evidence>